<dbReference type="PANTHER" id="PTHR21198">
    <property type="entry name" value="GLUTAMATE RACEMASE"/>
    <property type="match status" value="1"/>
</dbReference>
<dbReference type="RefSeq" id="WP_128219567.1">
    <property type="nucleotide sequence ID" value="NZ_CP034929.1"/>
</dbReference>
<reference evidence="4" key="1">
    <citation type="journal article" date="2019" name="Int. J. Syst. Evol. Microbiol.">
        <title>The Global Catalogue of Microorganisms (GCM) 10K type strain sequencing project: providing services to taxonomists for standard genome sequencing and annotation.</title>
        <authorList>
            <consortium name="The Broad Institute Genomics Platform"/>
            <consortium name="The Broad Institute Genome Sequencing Center for Infectious Disease"/>
            <person name="Wu L."/>
            <person name="Ma J."/>
        </authorList>
    </citation>
    <scope>NUCLEOTIDE SEQUENCE [LARGE SCALE GENOMIC DNA]</scope>
    <source>
        <strain evidence="4">DFY28</strain>
    </source>
</reference>
<evidence type="ECO:0000256" key="1">
    <source>
        <dbReference type="ARBA" id="ARBA00007847"/>
    </source>
</evidence>
<dbReference type="PANTHER" id="PTHR21198:SF7">
    <property type="entry name" value="ASPARTATE-GLUTAMATE RACEMASE FAMILY"/>
    <property type="match status" value="1"/>
</dbReference>
<accession>A0ABW1QWL7</accession>
<dbReference type="EMBL" id="JBHSQI010000002">
    <property type="protein sequence ID" value="MFC6152791.1"/>
    <property type="molecule type" value="Genomic_DNA"/>
</dbReference>
<dbReference type="InterPro" id="IPR004380">
    <property type="entry name" value="Asp_race"/>
</dbReference>
<name>A0ABW1QWL7_9ACTN</name>
<keyword evidence="4" id="KW-1185">Reference proteome</keyword>
<organism evidence="3 4">
    <name type="scientific">Nocardioides yefusunii</name>
    <dbReference type="NCBI Taxonomy" id="2500546"/>
    <lineage>
        <taxon>Bacteria</taxon>
        <taxon>Bacillati</taxon>
        <taxon>Actinomycetota</taxon>
        <taxon>Actinomycetes</taxon>
        <taxon>Propionibacteriales</taxon>
        <taxon>Nocardioidaceae</taxon>
        <taxon>Nocardioides</taxon>
    </lineage>
</organism>
<evidence type="ECO:0000256" key="2">
    <source>
        <dbReference type="ARBA" id="ARBA00023235"/>
    </source>
</evidence>
<dbReference type="Pfam" id="PF01177">
    <property type="entry name" value="Asp_Glu_race"/>
    <property type="match status" value="1"/>
</dbReference>
<dbReference type="SUPFAM" id="SSF53681">
    <property type="entry name" value="Aspartate/glutamate racemase"/>
    <property type="match status" value="2"/>
</dbReference>
<evidence type="ECO:0000313" key="4">
    <source>
        <dbReference type="Proteomes" id="UP001596098"/>
    </source>
</evidence>
<comment type="caution">
    <text evidence="3">The sequence shown here is derived from an EMBL/GenBank/DDBJ whole genome shotgun (WGS) entry which is preliminary data.</text>
</comment>
<sequence length="242" mass="26167">MQTIGLIGGMSWESSAAYYRLLNEGVQARLGGLHSARTIMTSVDFAEVTHLQNAEDWDGVAEILVEAARGVERAGADFLLLCTTAFHRVADQVEAAVDLPLVHLADVVARTARERRIHAVGLIGTKFATTRTFFTDRLAGHQLDVVVPPEEACDDLDRIIYDELVHGKITDASRRRVVRIVEDLWDAGVGGVILGCTELELLVHQADLELPVLPSTTLHVTAALDRALADVAAPATTAVAPY</sequence>
<dbReference type="Proteomes" id="UP001596098">
    <property type="component" value="Unassembled WGS sequence"/>
</dbReference>
<gene>
    <name evidence="3" type="ORF">ACFPWU_03810</name>
</gene>
<comment type="similarity">
    <text evidence="1">Belongs to the aspartate/glutamate racemases family.</text>
</comment>
<dbReference type="InterPro" id="IPR001920">
    <property type="entry name" value="Asp/Glu_race"/>
</dbReference>
<dbReference type="NCBIfam" id="TIGR00035">
    <property type="entry name" value="asp_race"/>
    <property type="match status" value="1"/>
</dbReference>
<proteinExistence type="inferred from homology"/>
<dbReference type="Gene3D" id="3.40.50.1860">
    <property type="match status" value="2"/>
</dbReference>
<evidence type="ECO:0000313" key="3">
    <source>
        <dbReference type="EMBL" id="MFC6152791.1"/>
    </source>
</evidence>
<dbReference type="InterPro" id="IPR015942">
    <property type="entry name" value="Asp/Glu/hydantoin_racemase"/>
</dbReference>
<keyword evidence="2" id="KW-0413">Isomerase</keyword>
<protein>
    <submittedName>
        <fullName evidence="3">Aspartate/glutamate racemase family protein</fullName>
    </submittedName>
</protein>